<dbReference type="InterPro" id="IPR006637">
    <property type="entry name" value="ChW"/>
</dbReference>
<organism evidence="2 3">
    <name type="scientific">Streptomyces antibioticus</name>
    <dbReference type="NCBI Taxonomy" id="1890"/>
    <lineage>
        <taxon>Bacteria</taxon>
        <taxon>Bacillati</taxon>
        <taxon>Actinomycetota</taxon>
        <taxon>Actinomycetes</taxon>
        <taxon>Kitasatosporales</taxon>
        <taxon>Streptomycetaceae</taxon>
        <taxon>Streptomyces</taxon>
    </lineage>
</organism>
<proteinExistence type="predicted"/>
<name>A0AAE6YGG7_STRAT</name>
<dbReference type="EMBL" id="CP050692">
    <property type="protein sequence ID" value="QIT49032.1"/>
    <property type="molecule type" value="Genomic_DNA"/>
</dbReference>
<reference evidence="2 3" key="1">
    <citation type="submission" date="2020-03" db="EMBL/GenBank/DDBJ databases">
        <title>Is there a link between lipid content and antibiotic production in Streptomyces?</title>
        <authorList>
            <person name="David M."/>
            <person name="Lejeune C."/>
            <person name="Abreu S."/>
            <person name="Thibessard A."/>
            <person name="Leblond P."/>
            <person name="Chaminade P."/>
            <person name="Virolle M.-J."/>
        </authorList>
    </citation>
    <scope>NUCLEOTIDE SEQUENCE [LARGE SCALE GENOMIC DNA]</scope>
    <source>
        <strain evidence="2 3">DSM 41481</strain>
    </source>
</reference>
<dbReference type="AlphaFoldDB" id="A0AAE6YGG7"/>
<feature type="region of interest" description="Disordered" evidence="1">
    <location>
        <begin position="1"/>
        <end position="93"/>
    </location>
</feature>
<evidence type="ECO:0000256" key="1">
    <source>
        <dbReference type="SAM" id="MobiDB-lite"/>
    </source>
</evidence>
<feature type="compositionally biased region" description="Low complexity" evidence="1">
    <location>
        <begin position="15"/>
        <end position="46"/>
    </location>
</feature>
<gene>
    <name evidence="2" type="ORF">HCX60_22780</name>
</gene>
<dbReference type="Pfam" id="PF07538">
    <property type="entry name" value="ChW"/>
    <property type="match status" value="1"/>
</dbReference>
<sequence>MLGSGGSDDGEPTGQAARATAPQRTASPSPRTAAPTVSVSPSVGSPSPSPSPTKPKAKPKPTPKAPGGAGGATVTVRPPKATTTVTAKPPAETAATAVKRLARNDPSGRHICYRAYVSGRGWQKPVCDGTTAGTTGQNLPIKALNIAVSGTGGTAANAFVHNPRSTDGLGVWKPKWTPNTDDGKNIYIGSAKRSAPNMLAFAINVGSGGRICQATHVHDIGWSETGCADPRPDFATGGSFSNDRWLEAVKFTV</sequence>
<protein>
    <submittedName>
        <fullName evidence="2">Uncharacterized protein</fullName>
    </submittedName>
</protein>
<evidence type="ECO:0000313" key="3">
    <source>
        <dbReference type="Proteomes" id="UP000502504"/>
    </source>
</evidence>
<feature type="compositionally biased region" description="Low complexity" evidence="1">
    <location>
        <begin position="72"/>
        <end position="93"/>
    </location>
</feature>
<dbReference type="Proteomes" id="UP000502504">
    <property type="component" value="Chromosome"/>
</dbReference>
<accession>A0AAE6YGG7</accession>
<evidence type="ECO:0000313" key="2">
    <source>
        <dbReference type="EMBL" id="QIT49032.1"/>
    </source>
</evidence>
<dbReference type="SMART" id="SM00728">
    <property type="entry name" value="ChW"/>
    <property type="match status" value="1"/>
</dbReference>